<dbReference type="VEuPathDB" id="PlasmoDB:PKNOH_S110076800"/>
<dbReference type="eggNOG" id="KOG0509">
    <property type="taxonomic scope" value="Eukaryota"/>
</dbReference>
<feature type="transmembrane region" description="Helical" evidence="8">
    <location>
        <begin position="518"/>
        <end position="538"/>
    </location>
</feature>
<dbReference type="OMA" id="FWVGFRY"/>
<dbReference type="InterPro" id="IPR001594">
    <property type="entry name" value="Palmitoyltrfase_DHHC"/>
</dbReference>
<evidence type="ECO:0000256" key="5">
    <source>
        <dbReference type="ARBA" id="ARBA00023043"/>
    </source>
</evidence>
<evidence type="ECO:0000259" key="9">
    <source>
        <dbReference type="Pfam" id="PF01529"/>
    </source>
</evidence>
<keyword evidence="3" id="KW-0677">Repeat</keyword>
<dbReference type="GO" id="GO:0000139">
    <property type="term" value="C:Golgi membrane"/>
    <property type="evidence" value="ECO:0007669"/>
    <property type="project" value="TreeGrafter"/>
</dbReference>
<evidence type="ECO:0000256" key="7">
    <source>
        <dbReference type="PROSITE-ProRule" id="PRU00023"/>
    </source>
</evidence>
<sequence>MRIPECIPSEPPNGVDILFELAKRRDERLYDFLEQDECLLNCRDGNGNSLLHWSVFLNDAYLTCYLLEKGADVNAKARNAQTPLFWAISANNIHMIHLLRNYGGDIFHTDDKGYSCLTISTQYGQVLCFLYLIHLGASLTHRDLSNCSVVDWAAYNNNIFFLRLLSNVCPKLFSINLKNPASTLHKAIIGNAYDAVVFLVIHGYQNVHDIATEEKKTVVQFVEEHKDKVDRSIYNFITCRKVQNLCRRRGSKEDPTLYEPNGTIGSYVISRRKKLSTLRKIRHAFTQDKTLLLYPATIILSHLYMSCIHFFYTRGALLGKSPLWDAAHPILFVLYYMVVSSDPGYLEDNRSVPCDITGDMKNPSHHPDVDTSRSTNLTLRKILKNVKEEIKCYEEKNKLISFCEEIKWKKMSQVKNSLQIKLDTQAFELISFDVKKLCPTCFLFKNLRTKHCRFCGKCVDIYDHHCLFTLNCMSVDNAKIFLIWIVSNLVFHFWKVYIHICVFMKLNLSSSPLLFRGISISVVLISLLHLYFMGVIFLRSILNILENITSNEKFKMYSSNTFFLYELTKDKNNEPVVIRRFKNPFDRGALFNLVNFFTKSKDHLSNPERQFIRVDESVESVSVRAFVEKLNGELRRVYAKN</sequence>
<proteinExistence type="inferred from homology"/>
<reference evidence="10 11" key="1">
    <citation type="submission" date="2017-05" db="EMBL/GenBank/DDBJ databases">
        <title>PacBio assembly of a Plasmodium knowlesi genome sequence with Hi-C correction and manual annotation of the SICAvar gene family.</title>
        <authorList>
            <person name="Lapp S.A."/>
            <person name="Geraldo J.A."/>
            <person name="Chien J.-T."/>
            <person name="Ay F."/>
            <person name="Pakala S.B."/>
            <person name="Batugedara G."/>
            <person name="Humphrey J.C."/>
            <person name="Debarry J.D."/>
            <person name="Le Roch K.G."/>
            <person name="Galinski M.R."/>
            <person name="Kissinger J.C."/>
        </authorList>
    </citation>
    <scope>NUCLEOTIDE SEQUENCE [LARGE SCALE GENOMIC DNA]</scope>
    <source>
        <strain evidence="11">Malayan Strain Pk1 (A+)</strain>
    </source>
</reference>
<dbReference type="SMART" id="SM00248">
    <property type="entry name" value="ANK"/>
    <property type="match status" value="5"/>
</dbReference>
<comment type="caution">
    <text evidence="10">The sequence shown here is derived from an EMBL/GenBank/DDBJ whole genome shotgun (WGS) entry which is preliminary data.</text>
</comment>
<gene>
    <name evidence="10" type="primary">DHHC5</name>
    <name evidence="10" type="ORF">PKNOH_S110076800</name>
</gene>
<dbReference type="SUPFAM" id="SSF48403">
    <property type="entry name" value="Ankyrin repeat"/>
    <property type="match status" value="1"/>
</dbReference>
<name>A0A1Y3DMF3_PLAKN</name>
<evidence type="ECO:0000256" key="8">
    <source>
        <dbReference type="RuleBase" id="RU079119"/>
    </source>
</evidence>
<evidence type="ECO:0000256" key="2">
    <source>
        <dbReference type="ARBA" id="ARBA00022692"/>
    </source>
</evidence>
<evidence type="ECO:0000313" key="11">
    <source>
        <dbReference type="Proteomes" id="UP000195012"/>
    </source>
</evidence>
<feature type="transmembrane region" description="Helical" evidence="8">
    <location>
        <begin position="291"/>
        <end position="312"/>
    </location>
</feature>
<dbReference type="InterPro" id="IPR036770">
    <property type="entry name" value="Ankyrin_rpt-contain_sf"/>
</dbReference>
<accession>A0A1Y3DMF3</accession>
<evidence type="ECO:0000256" key="6">
    <source>
        <dbReference type="ARBA" id="ARBA00023136"/>
    </source>
</evidence>
<protein>
    <recommendedName>
        <fullName evidence="8">Palmitoyltransferase</fullName>
        <ecNumber evidence="8">2.3.1.225</ecNumber>
    </recommendedName>
</protein>
<comment type="domain">
    <text evidence="8">The DHHC domain is required for palmitoyltransferase activity.</text>
</comment>
<feature type="transmembrane region" description="Helical" evidence="8">
    <location>
        <begin position="480"/>
        <end position="498"/>
    </location>
</feature>
<evidence type="ECO:0000256" key="3">
    <source>
        <dbReference type="ARBA" id="ARBA00022737"/>
    </source>
</evidence>
<dbReference type="PROSITE" id="PS50088">
    <property type="entry name" value="ANK_REPEAT"/>
    <property type="match status" value="2"/>
</dbReference>
<dbReference type="Proteomes" id="UP000195012">
    <property type="component" value="Unassembled WGS sequence"/>
</dbReference>
<dbReference type="PANTHER" id="PTHR24161">
    <property type="entry name" value="ANK_REP_REGION DOMAIN-CONTAINING PROTEIN-RELATED"/>
    <property type="match status" value="1"/>
</dbReference>
<dbReference type="EC" id="2.3.1.225" evidence="8"/>
<dbReference type="PROSITE" id="PS50216">
    <property type="entry name" value="DHHC"/>
    <property type="match status" value="1"/>
</dbReference>
<dbReference type="PANTHER" id="PTHR24161:SF17">
    <property type="entry name" value="PALMITOYLTRANSFERASE"/>
    <property type="match status" value="1"/>
</dbReference>
<feature type="repeat" description="ANK" evidence="7">
    <location>
        <begin position="79"/>
        <end position="111"/>
    </location>
</feature>
<dbReference type="OrthoDB" id="9909019at2759"/>
<dbReference type="GO" id="GO:0019706">
    <property type="term" value="F:protein-cysteine S-palmitoyltransferase activity"/>
    <property type="evidence" value="ECO:0007669"/>
    <property type="project" value="UniProtKB-EC"/>
</dbReference>
<dbReference type="Pfam" id="PF12796">
    <property type="entry name" value="Ank_2"/>
    <property type="match status" value="1"/>
</dbReference>
<keyword evidence="6 8" id="KW-0472">Membrane</keyword>
<feature type="repeat" description="ANK" evidence="7">
    <location>
        <begin position="46"/>
        <end position="78"/>
    </location>
</feature>
<keyword evidence="5 7" id="KW-0040">ANK repeat</keyword>
<dbReference type="AlphaFoldDB" id="A0A1Y3DMF3"/>
<dbReference type="Gene3D" id="1.25.40.20">
    <property type="entry name" value="Ankyrin repeat-containing domain"/>
    <property type="match status" value="1"/>
</dbReference>
<dbReference type="VEuPathDB" id="PlasmoDB:PKNH_1206300"/>
<keyword evidence="2 8" id="KW-0812">Transmembrane</keyword>
<keyword evidence="8" id="KW-0012">Acyltransferase</keyword>
<dbReference type="Pfam" id="PF01529">
    <property type="entry name" value="DHHC"/>
    <property type="match status" value="1"/>
</dbReference>
<dbReference type="PROSITE" id="PS50297">
    <property type="entry name" value="ANK_REP_REGION"/>
    <property type="match status" value="1"/>
</dbReference>
<organism evidence="10 11">
    <name type="scientific">Plasmodium knowlesi</name>
    <dbReference type="NCBI Taxonomy" id="5850"/>
    <lineage>
        <taxon>Eukaryota</taxon>
        <taxon>Sar</taxon>
        <taxon>Alveolata</taxon>
        <taxon>Apicomplexa</taxon>
        <taxon>Aconoidasida</taxon>
        <taxon>Haemosporida</taxon>
        <taxon>Plasmodiidae</taxon>
        <taxon>Plasmodium</taxon>
        <taxon>Plasmodium (Plasmodium)</taxon>
    </lineage>
</organism>
<evidence type="ECO:0000313" key="10">
    <source>
        <dbReference type="EMBL" id="OTN65340.1"/>
    </source>
</evidence>
<evidence type="ECO:0000256" key="1">
    <source>
        <dbReference type="ARBA" id="ARBA00004141"/>
    </source>
</evidence>
<comment type="subcellular location">
    <subcellularLocation>
        <location evidence="1">Membrane</location>
        <topology evidence="1">Multi-pass membrane protein</topology>
    </subcellularLocation>
</comment>
<comment type="catalytic activity">
    <reaction evidence="8">
        <text>L-cysteinyl-[protein] + hexadecanoyl-CoA = S-hexadecanoyl-L-cysteinyl-[protein] + CoA</text>
        <dbReference type="Rhea" id="RHEA:36683"/>
        <dbReference type="Rhea" id="RHEA-COMP:10131"/>
        <dbReference type="Rhea" id="RHEA-COMP:11032"/>
        <dbReference type="ChEBI" id="CHEBI:29950"/>
        <dbReference type="ChEBI" id="CHEBI:57287"/>
        <dbReference type="ChEBI" id="CHEBI:57379"/>
        <dbReference type="ChEBI" id="CHEBI:74151"/>
        <dbReference type="EC" id="2.3.1.225"/>
    </reaction>
</comment>
<dbReference type="EMBL" id="NETL01000025">
    <property type="protein sequence ID" value="OTN65340.1"/>
    <property type="molecule type" value="Genomic_DNA"/>
</dbReference>
<comment type="similarity">
    <text evidence="8">Belongs to the DHHC palmitoyltransferase family.</text>
</comment>
<dbReference type="InterPro" id="IPR002110">
    <property type="entry name" value="Ankyrin_rpt"/>
</dbReference>
<evidence type="ECO:0000256" key="4">
    <source>
        <dbReference type="ARBA" id="ARBA00022989"/>
    </source>
</evidence>
<keyword evidence="4 8" id="KW-1133">Transmembrane helix</keyword>
<feature type="domain" description="Palmitoyltransferase DHHC" evidence="9">
    <location>
        <begin position="433"/>
        <end position="555"/>
    </location>
</feature>
<keyword evidence="8 10" id="KW-0808">Transferase</keyword>